<feature type="non-terminal residue" evidence="5">
    <location>
        <position position="219"/>
    </location>
</feature>
<feature type="non-terminal residue" evidence="5">
    <location>
        <position position="1"/>
    </location>
</feature>
<evidence type="ECO:0000256" key="2">
    <source>
        <dbReference type="ARBA" id="ARBA00022679"/>
    </source>
</evidence>
<evidence type="ECO:0000259" key="4">
    <source>
        <dbReference type="Pfam" id="PF06094"/>
    </source>
</evidence>
<dbReference type="SUPFAM" id="SSF110857">
    <property type="entry name" value="Gamma-glutamyl cyclotransferase-like"/>
    <property type="match status" value="1"/>
</dbReference>
<feature type="domain" description="Gamma-glutamylcyclotransferase AIG2-like" evidence="4">
    <location>
        <begin position="120"/>
        <end position="212"/>
    </location>
</feature>
<reference evidence="5" key="1">
    <citation type="journal article" date="2020" name="Stud. Mycol.">
        <title>101 Dothideomycetes genomes: a test case for predicting lifestyles and emergence of pathogens.</title>
        <authorList>
            <person name="Haridas S."/>
            <person name="Albert R."/>
            <person name="Binder M."/>
            <person name="Bloem J."/>
            <person name="Labutti K."/>
            <person name="Salamov A."/>
            <person name="Andreopoulos B."/>
            <person name="Baker S."/>
            <person name="Barry K."/>
            <person name="Bills G."/>
            <person name="Bluhm B."/>
            <person name="Cannon C."/>
            <person name="Castanera R."/>
            <person name="Culley D."/>
            <person name="Daum C."/>
            <person name="Ezra D."/>
            <person name="Gonzalez J."/>
            <person name="Henrissat B."/>
            <person name="Kuo A."/>
            <person name="Liang C."/>
            <person name="Lipzen A."/>
            <person name="Lutzoni F."/>
            <person name="Magnuson J."/>
            <person name="Mondo S."/>
            <person name="Nolan M."/>
            <person name="Ohm R."/>
            <person name="Pangilinan J."/>
            <person name="Park H.-J."/>
            <person name="Ramirez L."/>
            <person name="Alfaro M."/>
            <person name="Sun H."/>
            <person name="Tritt A."/>
            <person name="Yoshinaga Y."/>
            <person name="Zwiers L.-H."/>
            <person name="Turgeon B."/>
            <person name="Goodwin S."/>
            <person name="Spatafora J."/>
            <person name="Crous P."/>
            <person name="Grigoriev I."/>
        </authorList>
    </citation>
    <scope>NUCLEOTIDE SEQUENCE</scope>
    <source>
        <strain evidence="5">CBS 109.77</strain>
    </source>
</reference>
<evidence type="ECO:0000256" key="1">
    <source>
        <dbReference type="ARBA" id="ARBA00008861"/>
    </source>
</evidence>
<dbReference type="InterPro" id="IPR013024">
    <property type="entry name" value="GGCT-like"/>
</dbReference>
<evidence type="ECO:0000313" key="6">
    <source>
        <dbReference type="Proteomes" id="UP000799757"/>
    </source>
</evidence>
<dbReference type="InterPro" id="IPR045038">
    <property type="entry name" value="AIG2-like"/>
</dbReference>
<dbReference type="CDD" id="cd06661">
    <property type="entry name" value="GGCT_like"/>
    <property type="match status" value="1"/>
</dbReference>
<keyword evidence="6" id="KW-1185">Reference proteome</keyword>
<name>A0A6A6XKN0_9PLEO</name>
<dbReference type="InterPro" id="IPR009288">
    <property type="entry name" value="AIG2-like_dom"/>
</dbReference>
<sequence length="219" mass="24837">RERATPSTYLLKLEGAYDTLPNLRKTAGLMKISGKLRTAVDENNETSTFLTIDDRTKTALQHRPAFEHATFIHLAIAGKDLSPDSLYPMLGVDTTLPQFRPSSHEDRRAVPAQDQYPVWYFFYGTLGEPECLARLLNLDHTGLDLRAARVKSARLGTWAGKYRALVDGSEKEEVEGWAYQVRCEEHEEALRVYETHKYMVVRCGILMGGEEVPGLTFRF</sequence>
<evidence type="ECO:0000313" key="5">
    <source>
        <dbReference type="EMBL" id="KAF2796738.1"/>
    </source>
</evidence>
<dbReference type="Proteomes" id="UP000799757">
    <property type="component" value="Unassembled WGS sequence"/>
</dbReference>
<dbReference type="OrthoDB" id="3262926at2759"/>
<protein>
    <recommendedName>
        <fullName evidence="3">Putative gamma-glutamylcyclotransferase</fullName>
    </recommendedName>
</protein>
<dbReference type="EMBL" id="MU001823">
    <property type="protein sequence ID" value="KAF2796738.1"/>
    <property type="molecule type" value="Genomic_DNA"/>
</dbReference>
<dbReference type="Pfam" id="PF06094">
    <property type="entry name" value="GGACT"/>
    <property type="match status" value="1"/>
</dbReference>
<gene>
    <name evidence="5" type="ORF">K505DRAFT_225691</name>
</gene>
<dbReference type="GO" id="GO:0016740">
    <property type="term" value="F:transferase activity"/>
    <property type="evidence" value="ECO:0007669"/>
    <property type="project" value="UniProtKB-KW"/>
</dbReference>
<comment type="similarity">
    <text evidence="1">Belongs to the gamma-glutamylcyclotransferase family.</text>
</comment>
<evidence type="ECO:0000256" key="3">
    <source>
        <dbReference type="ARBA" id="ARBA00030602"/>
    </source>
</evidence>
<dbReference type="InterPro" id="IPR036568">
    <property type="entry name" value="GGCT-like_sf"/>
</dbReference>
<proteinExistence type="inferred from homology"/>
<keyword evidence="2" id="KW-0808">Transferase</keyword>
<accession>A0A6A6XKN0</accession>
<dbReference type="AlphaFoldDB" id="A0A6A6XKN0"/>
<organism evidence="5 6">
    <name type="scientific">Melanomma pulvis-pyrius CBS 109.77</name>
    <dbReference type="NCBI Taxonomy" id="1314802"/>
    <lineage>
        <taxon>Eukaryota</taxon>
        <taxon>Fungi</taxon>
        <taxon>Dikarya</taxon>
        <taxon>Ascomycota</taxon>
        <taxon>Pezizomycotina</taxon>
        <taxon>Dothideomycetes</taxon>
        <taxon>Pleosporomycetidae</taxon>
        <taxon>Pleosporales</taxon>
        <taxon>Melanommataceae</taxon>
        <taxon>Melanomma</taxon>
    </lineage>
</organism>
<dbReference type="Gene3D" id="3.10.490.10">
    <property type="entry name" value="Gamma-glutamyl cyclotransferase-like"/>
    <property type="match status" value="1"/>
</dbReference>
<dbReference type="PANTHER" id="PTHR31544">
    <property type="entry name" value="AIG2-LIKE PROTEIN D"/>
    <property type="match status" value="1"/>
</dbReference>
<dbReference type="PANTHER" id="PTHR31544:SF4">
    <property type="entry name" value="GAMMA-GLUTAMYLCYCLOTRANSFERASE-RELATED"/>
    <property type="match status" value="1"/>
</dbReference>